<dbReference type="InterPro" id="IPR005106">
    <property type="entry name" value="Asp/hSer_DH_NAD-bd"/>
</dbReference>
<dbReference type="NCBIfam" id="NF004976">
    <property type="entry name" value="PRK06349.1"/>
    <property type="match status" value="1"/>
</dbReference>
<dbReference type="RefSeq" id="WP_208428929.1">
    <property type="nucleotide sequence ID" value="NZ_JAEPRJ010000001.1"/>
</dbReference>
<evidence type="ECO:0000256" key="5">
    <source>
        <dbReference type="ARBA" id="ARBA00013376"/>
    </source>
</evidence>
<keyword evidence="9 10" id="KW-0486">Methionine biosynthesis</keyword>
<proteinExistence type="inferred from homology"/>
<dbReference type="PROSITE" id="PS01042">
    <property type="entry name" value="HOMOSER_DHGENASE"/>
    <property type="match status" value="1"/>
</dbReference>
<evidence type="ECO:0000313" key="15">
    <source>
        <dbReference type="Proteomes" id="UP000604730"/>
    </source>
</evidence>
<accession>A0ABS1IZX2</accession>
<evidence type="ECO:0000259" key="12">
    <source>
        <dbReference type="Pfam" id="PF00742"/>
    </source>
</evidence>
<reference evidence="14 15" key="1">
    <citation type="submission" date="2021-01" db="EMBL/GenBank/DDBJ databases">
        <title>Isolation and description of Catonella massiliensis sp. nov., a novel Catonella species, isolated from a stable periodontitis subject.</title>
        <authorList>
            <person name="Antezack A."/>
            <person name="Boxberger M."/>
            <person name="La Scola B."/>
            <person name="Monnet-Corti V."/>
        </authorList>
    </citation>
    <scope>NUCLEOTIDE SEQUENCE [LARGE SCALE GENOMIC DNA]</scope>
    <source>
        <strain evidence="14 15">Marseille-Q4567</strain>
    </source>
</reference>
<dbReference type="PANTHER" id="PTHR43331:SF1">
    <property type="entry name" value="HOMOSERINE DEHYDROGENASE"/>
    <property type="match status" value="1"/>
</dbReference>
<dbReference type="Proteomes" id="UP000604730">
    <property type="component" value="Unassembled WGS sequence"/>
</dbReference>
<feature type="domain" description="Aspartate/homoserine dehydrogenase NAD-binding" evidence="13">
    <location>
        <begin position="8"/>
        <end position="124"/>
    </location>
</feature>
<dbReference type="SUPFAM" id="SSF51735">
    <property type="entry name" value="NAD(P)-binding Rossmann-fold domains"/>
    <property type="match status" value="1"/>
</dbReference>
<evidence type="ECO:0000256" key="1">
    <source>
        <dbReference type="ARBA" id="ARBA00005056"/>
    </source>
</evidence>
<evidence type="ECO:0000256" key="4">
    <source>
        <dbReference type="ARBA" id="ARBA00013213"/>
    </source>
</evidence>
<keyword evidence="6 10" id="KW-0028">Amino-acid biosynthesis</keyword>
<dbReference type="GO" id="GO:0004412">
    <property type="term" value="F:homoserine dehydrogenase activity"/>
    <property type="evidence" value="ECO:0007669"/>
    <property type="project" value="UniProtKB-EC"/>
</dbReference>
<organism evidence="14 15">
    <name type="scientific">Catonella massiliensis</name>
    <dbReference type="NCBI Taxonomy" id="2799636"/>
    <lineage>
        <taxon>Bacteria</taxon>
        <taxon>Bacillati</taxon>
        <taxon>Bacillota</taxon>
        <taxon>Clostridia</taxon>
        <taxon>Lachnospirales</taxon>
        <taxon>Lachnospiraceae</taxon>
        <taxon>Catonella</taxon>
    </lineage>
</organism>
<dbReference type="Pfam" id="PF03447">
    <property type="entry name" value="NAD_binding_3"/>
    <property type="match status" value="1"/>
</dbReference>
<dbReference type="EMBL" id="JAEPRJ010000001">
    <property type="protein sequence ID" value="MBK5897448.1"/>
    <property type="molecule type" value="Genomic_DNA"/>
</dbReference>
<keyword evidence="10" id="KW-0521">NADP</keyword>
<dbReference type="Gene3D" id="3.40.50.720">
    <property type="entry name" value="NAD(P)-binding Rossmann-like Domain"/>
    <property type="match status" value="1"/>
</dbReference>
<keyword evidence="15" id="KW-1185">Reference proteome</keyword>
<gene>
    <name evidence="14" type="ORF">JJN12_06615</name>
</gene>
<protein>
    <recommendedName>
        <fullName evidence="5 10">Homoserine dehydrogenase</fullName>
        <ecNumber evidence="4 10">1.1.1.3</ecNumber>
    </recommendedName>
</protein>
<evidence type="ECO:0000256" key="6">
    <source>
        <dbReference type="ARBA" id="ARBA00022605"/>
    </source>
</evidence>
<dbReference type="SUPFAM" id="SSF55347">
    <property type="entry name" value="Glyceraldehyde-3-phosphate dehydrogenase-like, C-terminal domain"/>
    <property type="match status" value="1"/>
</dbReference>
<keyword evidence="8 10" id="KW-0560">Oxidoreductase</keyword>
<dbReference type="PIRSF" id="PIRSF000098">
    <property type="entry name" value="Homoser_dehydrog"/>
    <property type="match status" value="1"/>
</dbReference>
<dbReference type="PANTHER" id="PTHR43331">
    <property type="entry name" value="HOMOSERINE DEHYDROGENASE"/>
    <property type="match status" value="1"/>
</dbReference>
<comment type="caution">
    <text evidence="14">The sequence shown here is derived from an EMBL/GenBank/DDBJ whole genome shotgun (WGS) entry which is preliminary data.</text>
</comment>
<comment type="similarity">
    <text evidence="3 11">Belongs to the homoserine dehydrogenase family.</text>
</comment>
<feature type="domain" description="Homoserine dehydrogenase catalytic" evidence="12">
    <location>
        <begin position="132"/>
        <end position="310"/>
    </location>
</feature>
<evidence type="ECO:0000256" key="11">
    <source>
        <dbReference type="RuleBase" id="RU004171"/>
    </source>
</evidence>
<evidence type="ECO:0000259" key="13">
    <source>
        <dbReference type="Pfam" id="PF03447"/>
    </source>
</evidence>
<dbReference type="Gene3D" id="3.30.70.260">
    <property type="match status" value="1"/>
</dbReference>
<dbReference type="InterPro" id="IPR019811">
    <property type="entry name" value="HDH_CS"/>
</dbReference>
<evidence type="ECO:0000256" key="3">
    <source>
        <dbReference type="ARBA" id="ARBA00006753"/>
    </source>
</evidence>
<evidence type="ECO:0000256" key="10">
    <source>
        <dbReference type="RuleBase" id="RU000579"/>
    </source>
</evidence>
<evidence type="ECO:0000256" key="8">
    <source>
        <dbReference type="ARBA" id="ARBA00023002"/>
    </source>
</evidence>
<dbReference type="Pfam" id="PF00742">
    <property type="entry name" value="Homoserine_dh"/>
    <property type="match status" value="1"/>
</dbReference>
<dbReference type="EC" id="1.1.1.3" evidence="4 10"/>
<dbReference type="InterPro" id="IPR036291">
    <property type="entry name" value="NAD(P)-bd_dom_sf"/>
</dbReference>
<dbReference type="InterPro" id="IPR016204">
    <property type="entry name" value="HDH"/>
</dbReference>
<sequence>MVNVGIIGYGTVGSGVFEVINTNRQSIAIKAGEEIKVKRICDLRDMPGDPAEKLITHDFNDILNDDEISVVVETMGGTKPAYDFVKLAIEAGKSVCTSNKELVAKYGAGLIKLAKEKNVNFLFEASVGGGIPVIRPLNYSLTAEEIIEIQGILNGTTNYILTKMDKEGLDYDTVLKEAQAMGYAERNPSADVDGYDSGRKIAILTSLAYGKQVDFEDIPVEGISRITKEDMEYAKSLDATIKLIGESKKDGGVVYARVAPVMLSRNQPLHSVEDVFNAVLIKGNMVDDVMFYGRGAGKLPTASAVVADVVEAVRNKDRHLDINWDEEKLTLGDIRQYKQKFFVRVPESEKEAAKQKISGIEEVKSDKVVGEFAFITSPLTEAEFEELTGDLSVKNKIIINF</sequence>
<comment type="pathway">
    <text evidence="1 10">Amino-acid biosynthesis; L-threonine biosynthesis; L-threonine from L-aspartate: step 3/5.</text>
</comment>
<comment type="catalytic activity">
    <reaction evidence="10">
        <text>L-homoserine + NADP(+) = L-aspartate 4-semialdehyde + NADPH + H(+)</text>
        <dbReference type="Rhea" id="RHEA:15761"/>
        <dbReference type="ChEBI" id="CHEBI:15378"/>
        <dbReference type="ChEBI" id="CHEBI:57476"/>
        <dbReference type="ChEBI" id="CHEBI:57783"/>
        <dbReference type="ChEBI" id="CHEBI:58349"/>
        <dbReference type="ChEBI" id="CHEBI:537519"/>
        <dbReference type="EC" id="1.1.1.3"/>
    </reaction>
</comment>
<evidence type="ECO:0000313" key="14">
    <source>
        <dbReference type="EMBL" id="MBK5897448.1"/>
    </source>
</evidence>
<evidence type="ECO:0000256" key="2">
    <source>
        <dbReference type="ARBA" id="ARBA00005062"/>
    </source>
</evidence>
<comment type="pathway">
    <text evidence="2 10">Amino-acid biosynthesis; L-methionine biosynthesis via de novo pathway; L-homoserine from L-aspartate: step 3/3.</text>
</comment>
<dbReference type="Gene3D" id="3.30.360.10">
    <property type="entry name" value="Dihydrodipicolinate Reductase, domain 2"/>
    <property type="match status" value="1"/>
</dbReference>
<evidence type="ECO:0000256" key="9">
    <source>
        <dbReference type="ARBA" id="ARBA00023167"/>
    </source>
</evidence>
<keyword evidence="7 10" id="KW-0791">Threonine biosynthesis</keyword>
<name>A0ABS1IZX2_9FIRM</name>
<dbReference type="InterPro" id="IPR001342">
    <property type="entry name" value="HDH_cat"/>
</dbReference>
<evidence type="ECO:0000256" key="7">
    <source>
        <dbReference type="ARBA" id="ARBA00022697"/>
    </source>
</evidence>